<feature type="transmembrane region" description="Helical" evidence="6">
    <location>
        <begin position="57"/>
        <end position="75"/>
    </location>
</feature>
<accession>A0ABU5H1C4</accession>
<keyword evidence="8" id="KW-1185">Reference proteome</keyword>
<feature type="transmembrane region" description="Helical" evidence="6">
    <location>
        <begin position="194"/>
        <end position="213"/>
    </location>
</feature>
<evidence type="ECO:0000256" key="1">
    <source>
        <dbReference type="ARBA" id="ARBA00004141"/>
    </source>
</evidence>
<protein>
    <submittedName>
        <fullName evidence="7">Lysoplasmalogenase</fullName>
    </submittedName>
</protein>
<keyword evidence="4 6" id="KW-1133">Transmembrane helix</keyword>
<comment type="caution">
    <text evidence="7">The sequence shown here is derived from an EMBL/GenBank/DDBJ whole genome shotgun (WGS) entry which is preliminary data.</text>
</comment>
<evidence type="ECO:0000313" key="8">
    <source>
        <dbReference type="Proteomes" id="UP001291309"/>
    </source>
</evidence>
<evidence type="ECO:0000256" key="6">
    <source>
        <dbReference type="SAM" id="Phobius"/>
    </source>
</evidence>
<evidence type="ECO:0000256" key="5">
    <source>
        <dbReference type="ARBA" id="ARBA00023136"/>
    </source>
</evidence>
<dbReference type="Proteomes" id="UP001291309">
    <property type="component" value="Unassembled WGS sequence"/>
</dbReference>
<keyword evidence="3 6" id="KW-0812">Transmembrane</keyword>
<comment type="subcellular location">
    <subcellularLocation>
        <location evidence="1">Membrane</location>
        <topology evidence="1">Multi-pass membrane protein</topology>
    </subcellularLocation>
</comment>
<feature type="transmembrane region" description="Helical" evidence="6">
    <location>
        <begin position="6"/>
        <end position="27"/>
    </location>
</feature>
<dbReference type="RefSeq" id="WP_321545451.1">
    <property type="nucleotide sequence ID" value="NZ_JAXIVS010000003.1"/>
</dbReference>
<evidence type="ECO:0000256" key="4">
    <source>
        <dbReference type="ARBA" id="ARBA00022989"/>
    </source>
</evidence>
<comment type="similarity">
    <text evidence="2">Belongs to the TMEM86 family.</text>
</comment>
<evidence type="ECO:0000313" key="7">
    <source>
        <dbReference type="EMBL" id="MDY7226724.1"/>
    </source>
</evidence>
<feature type="transmembrane region" description="Helical" evidence="6">
    <location>
        <begin position="115"/>
        <end position="145"/>
    </location>
</feature>
<name>A0ABU5H1C4_9BACT</name>
<keyword evidence="5 6" id="KW-0472">Membrane</keyword>
<dbReference type="PANTHER" id="PTHR31885:SF6">
    <property type="entry name" value="GH04784P"/>
    <property type="match status" value="1"/>
</dbReference>
<sequence length="232" mass="24787">MRGELALGTKILAAVGAASAVAFLLALDLERYEFRLVAKALPMLCLILWMWPPRERYSRWIFAGLVLSLLGDVLLEVGPELFLPGLGAFLLAHVSYAAAYLTVTRSPSVTRALPFVLLGVSASVFLWPGLGSMALPVTAYIAVICTMTWRSAAMVGSQGLARREQWIALVGALLFAASDGLLSIKLFVRPLPGAGYAIMLLYWAAQLCIALSARGPRHEAPGRPAPAQPGVA</sequence>
<gene>
    <name evidence="7" type="ORF">SYV04_10010</name>
</gene>
<dbReference type="InterPro" id="IPR012506">
    <property type="entry name" value="TMEM86B-like"/>
</dbReference>
<reference evidence="7 8" key="1">
    <citation type="submission" date="2023-12" db="EMBL/GenBank/DDBJ databases">
        <title>the genome sequence of Hyalangium sp. s54d21.</title>
        <authorList>
            <person name="Zhang X."/>
        </authorList>
    </citation>
    <scope>NUCLEOTIDE SEQUENCE [LARGE SCALE GENOMIC DNA]</scope>
    <source>
        <strain evidence="8">s54d21</strain>
    </source>
</reference>
<evidence type="ECO:0000256" key="2">
    <source>
        <dbReference type="ARBA" id="ARBA00007375"/>
    </source>
</evidence>
<proteinExistence type="inferred from homology"/>
<feature type="transmembrane region" description="Helical" evidence="6">
    <location>
        <begin position="82"/>
        <end position="103"/>
    </location>
</feature>
<dbReference type="Pfam" id="PF07947">
    <property type="entry name" value="YhhN"/>
    <property type="match status" value="1"/>
</dbReference>
<feature type="transmembrane region" description="Helical" evidence="6">
    <location>
        <begin position="34"/>
        <end position="51"/>
    </location>
</feature>
<dbReference type="PANTHER" id="PTHR31885">
    <property type="entry name" value="GH04784P"/>
    <property type="match status" value="1"/>
</dbReference>
<feature type="transmembrane region" description="Helical" evidence="6">
    <location>
        <begin position="166"/>
        <end position="188"/>
    </location>
</feature>
<organism evidence="7 8">
    <name type="scientific">Hyalangium rubrum</name>
    <dbReference type="NCBI Taxonomy" id="3103134"/>
    <lineage>
        <taxon>Bacteria</taxon>
        <taxon>Pseudomonadati</taxon>
        <taxon>Myxococcota</taxon>
        <taxon>Myxococcia</taxon>
        <taxon>Myxococcales</taxon>
        <taxon>Cystobacterineae</taxon>
        <taxon>Archangiaceae</taxon>
        <taxon>Hyalangium</taxon>
    </lineage>
</organism>
<evidence type="ECO:0000256" key="3">
    <source>
        <dbReference type="ARBA" id="ARBA00022692"/>
    </source>
</evidence>
<dbReference type="EMBL" id="JAXIVS010000003">
    <property type="protein sequence ID" value="MDY7226724.1"/>
    <property type="molecule type" value="Genomic_DNA"/>
</dbReference>